<accession>A0A6P2ZJL6</accession>
<dbReference type="RefSeq" id="WP_175014381.1">
    <property type="nucleotide sequence ID" value="NZ_CABVQN010000026.1"/>
</dbReference>
<sequence>MSRTTADIAHDIATFVPGDGNWLALDVLVTELWQAGHPEQAIPELLSVFERYPEEDGLGVIWGVLHGLESLPNYEPALLRSLARQPSEFGVCMVGRLLNAGIREVDGISLLAILRELAATAKSPRIRETAEGFAFRK</sequence>
<name>A0A6P2ZJL6_BURL3</name>
<evidence type="ECO:0000313" key="1">
    <source>
        <dbReference type="EMBL" id="VWD34810.1"/>
    </source>
</evidence>
<evidence type="ECO:0000313" key="2">
    <source>
        <dbReference type="Proteomes" id="UP000494110"/>
    </source>
</evidence>
<dbReference type="Proteomes" id="UP000494110">
    <property type="component" value="Unassembled WGS sequence"/>
</dbReference>
<dbReference type="AlphaFoldDB" id="A0A6P2ZJL6"/>
<organism evidence="1 2">
    <name type="scientific">Burkholderia lata (strain ATCC 17760 / DSM 23089 / LMG 22485 / NCIMB 9086 / R18194 / 383)</name>
    <dbReference type="NCBI Taxonomy" id="482957"/>
    <lineage>
        <taxon>Bacteria</taxon>
        <taxon>Pseudomonadati</taxon>
        <taxon>Pseudomonadota</taxon>
        <taxon>Betaproteobacteria</taxon>
        <taxon>Burkholderiales</taxon>
        <taxon>Burkholderiaceae</taxon>
        <taxon>Burkholderia</taxon>
        <taxon>Burkholderia cepacia complex</taxon>
    </lineage>
</organism>
<protein>
    <submittedName>
        <fullName evidence="1">Uncharacterized protein</fullName>
    </submittedName>
</protein>
<dbReference type="EMBL" id="CABVQN010000026">
    <property type="protein sequence ID" value="VWD34810.1"/>
    <property type="molecule type" value="Genomic_DNA"/>
</dbReference>
<proteinExistence type="predicted"/>
<reference evidence="1 2" key="1">
    <citation type="submission" date="2019-09" db="EMBL/GenBank/DDBJ databases">
        <authorList>
            <person name="Depoorter E."/>
        </authorList>
    </citation>
    <scope>NUCLEOTIDE SEQUENCE [LARGE SCALE GENOMIC DNA]</scope>
    <source>
        <strain evidence="1">R-39750</strain>
    </source>
</reference>
<gene>
    <name evidence="1" type="ORF">BLA39750_04924</name>
</gene>